<dbReference type="EMBL" id="JBIRUI010000012">
    <property type="protein sequence ID" value="MFI1717092.1"/>
    <property type="molecule type" value="Genomic_DNA"/>
</dbReference>
<name>A0ABW7UBQ8_9ACTN</name>
<accession>A0ABW7UBQ8</accession>
<evidence type="ECO:0000313" key="1">
    <source>
        <dbReference type="EMBL" id="MFI1717092.1"/>
    </source>
</evidence>
<sequence>MDDLLGAEAQAAVDGEHAGVVVGVVDQPVHERSLGIPPVKKMRVRSPAS</sequence>
<gene>
    <name evidence="1" type="ORF">ACH407_26415</name>
</gene>
<evidence type="ECO:0000313" key="2">
    <source>
        <dbReference type="Proteomes" id="UP001611339"/>
    </source>
</evidence>
<keyword evidence="2" id="KW-1185">Reference proteome</keyword>
<dbReference type="Proteomes" id="UP001611339">
    <property type="component" value="Unassembled WGS sequence"/>
</dbReference>
<reference evidence="1 2" key="1">
    <citation type="submission" date="2024-10" db="EMBL/GenBank/DDBJ databases">
        <title>The Natural Products Discovery Center: Release of the First 8490 Sequenced Strains for Exploring Actinobacteria Biosynthetic Diversity.</title>
        <authorList>
            <person name="Kalkreuter E."/>
            <person name="Kautsar S.A."/>
            <person name="Yang D."/>
            <person name="Bader C.D."/>
            <person name="Teijaro C.N."/>
            <person name="Fluegel L."/>
            <person name="Davis C.M."/>
            <person name="Simpson J.R."/>
            <person name="Lauterbach L."/>
            <person name="Steele A.D."/>
            <person name="Gui C."/>
            <person name="Meng S."/>
            <person name="Li G."/>
            <person name="Viehrig K."/>
            <person name="Ye F."/>
            <person name="Su P."/>
            <person name="Kiefer A.F."/>
            <person name="Nichols A."/>
            <person name="Cepeda A.J."/>
            <person name="Yan W."/>
            <person name="Fan B."/>
            <person name="Jiang Y."/>
            <person name="Adhikari A."/>
            <person name="Zheng C.-J."/>
            <person name="Schuster L."/>
            <person name="Cowan T.M."/>
            <person name="Smanski M.J."/>
            <person name="Chevrette M.G."/>
            <person name="De Carvalho L.P.S."/>
            <person name="Shen B."/>
        </authorList>
    </citation>
    <scope>NUCLEOTIDE SEQUENCE [LARGE SCALE GENOMIC DNA]</scope>
    <source>
        <strain evidence="1 2">NPDC020602</strain>
    </source>
</reference>
<dbReference type="RefSeq" id="WP_398711392.1">
    <property type="nucleotide sequence ID" value="NZ_JBIRUI010000012.1"/>
</dbReference>
<proteinExistence type="predicted"/>
<comment type="caution">
    <text evidence="1">The sequence shown here is derived from an EMBL/GenBank/DDBJ whole genome shotgun (WGS) entry which is preliminary data.</text>
</comment>
<organism evidence="1 2">
    <name type="scientific">Streptomyces litmocidini</name>
    <dbReference type="NCBI Taxonomy" id="67318"/>
    <lineage>
        <taxon>Bacteria</taxon>
        <taxon>Bacillati</taxon>
        <taxon>Actinomycetota</taxon>
        <taxon>Actinomycetes</taxon>
        <taxon>Kitasatosporales</taxon>
        <taxon>Streptomycetaceae</taxon>
        <taxon>Streptomyces</taxon>
    </lineage>
</organism>
<protein>
    <submittedName>
        <fullName evidence="1">Uncharacterized protein</fullName>
    </submittedName>
</protein>